<feature type="transmembrane region" description="Helical" evidence="1">
    <location>
        <begin position="62"/>
        <end position="82"/>
    </location>
</feature>
<protein>
    <submittedName>
        <fullName evidence="3">HPP family protein</fullName>
    </submittedName>
</protein>
<dbReference type="AlphaFoldDB" id="A0A934STQ0"/>
<gene>
    <name evidence="3" type="ORF">JJB74_18355</name>
</gene>
<dbReference type="PANTHER" id="PTHR33741:SF5">
    <property type="entry name" value="TRANSMEMBRANE PROTEIN DDB_G0269096-RELATED"/>
    <property type="match status" value="1"/>
</dbReference>
<feature type="domain" description="HPP transmembrane region" evidence="2">
    <location>
        <begin position="12"/>
        <end position="153"/>
    </location>
</feature>
<evidence type="ECO:0000259" key="2">
    <source>
        <dbReference type="Pfam" id="PF04982"/>
    </source>
</evidence>
<dbReference type="PANTHER" id="PTHR33741">
    <property type="entry name" value="TRANSMEMBRANE PROTEIN DDB_G0269096-RELATED"/>
    <property type="match status" value="1"/>
</dbReference>
<sequence length="159" mass="16958">MAGRRRLGLRAELLLALLPTATVLLVLALVEALSSQRLLFASLASSAFLIYRDPENEVNNVRTLLIAQVGSACIGLACYLMLGPGYLSGGVALVASIAMMIVLDAMHPPGVSTALSFGLRSGDASNLALFCMAVTITAALVLMQRVALWMMRRMARHKE</sequence>
<keyword evidence="1" id="KW-0472">Membrane</keyword>
<proteinExistence type="predicted"/>
<dbReference type="Proteomes" id="UP000622890">
    <property type="component" value="Unassembled WGS sequence"/>
</dbReference>
<keyword evidence="1" id="KW-1133">Transmembrane helix</keyword>
<dbReference type="EMBL" id="JAEPBG010000008">
    <property type="protein sequence ID" value="MBK4736591.1"/>
    <property type="molecule type" value="Genomic_DNA"/>
</dbReference>
<evidence type="ECO:0000256" key="1">
    <source>
        <dbReference type="SAM" id="Phobius"/>
    </source>
</evidence>
<reference evidence="3" key="1">
    <citation type="submission" date="2021-01" db="EMBL/GenBank/DDBJ databases">
        <title>Genome sequence of strain Noviherbaspirillum sp. DKR-6.</title>
        <authorList>
            <person name="Chaudhary D.K."/>
        </authorList>
    </citation>
    <scope>NUCLEOTIDE SEQUENCE</scope>
    <source>
        <strain evidence="3">DKR-6</strain>
    </source>
</reference>
<dbReference type="InterPro" id="IPR007065">
    <property type="entry name" value="HPP"/>
</dbReference>
<feature type="transmembrane region" description="Helical" evidence="1">
    <location>
        <begin position="89"/>
        <end position="107"/>
    </location>
</feature>
<dbReference type="InterPro" id="IPR058581">
    <property type="entry name" value="TM_HPP"/>
</dbReference>
<dbReference type="Pfam" id="PF04982">
    <property type="entry name" value="TM_HPP"/>
    <property type="match status" value="1"/>
</dbReference>
<accession>A0A934STQ0</accession>
<dbReference type="RefSeq" id="WP_200594187.1">
    <property type="nucleotide sequence ID" value="NZ_JAEPBG010000008.1"/>
</dbReference>
<comment type="caution">
    <text evidence="3">The sequence shown here is derived from an EMBL/GenBank/DDBJ whole genome shotgun (WGS) entry which is preliminary data.</text>
</comment>
<name>A0A934STQ0_9BURK</name>
<keyword evidence="4" id="KW-1185">Reference proteome</keyword>
<organism evidence="3 4">
    <name type="scientific">Noviherbaspirillum pedocola</name>
    <dbReference type="NCBI Taxonomy" id="2801341"/>
    <lineage>
        <taxon>Bacteria</taxon>
        <taxon>Pseudomonadati</taxon>
        <taxon>Pseudomonadota</taxon>
        <taxon>Betaproteobacteria</taxon>
        <taxon>Burkholderiales</taxon>
        <taxon>Oxalobacteraceae</taxon>
        <taxon>Noviherbaspirillum</taxon>
    </lineage>
</organism>
<feature type="transmembrane region" description="Helical" evidence="1">
    <location>
        <begin position="127"/>
        <end position="148"/>
    </location>
</feature>
<evidence type="ECO:0000313" key="4">
    <source>
        <dbReference type="Proteomes" id="UP000622890"/>
    </source>
</evidence>
<evidence type="ECO:0000313" key="3">
    <source>
        <dbReference type="EMBL" id="MBK4736591.1"/>
    </source>
</evidence>
<keyword evidence="1" id="KW-0812">Transmembrane</keyword>